<dbReference type="Proteomes" id="UP001163603">
    <property type="component" value="Chromosome 15"/>
</dbReference>
<sequence length="456" mass="52181">MDETESVPVPPDELRCYRCDDKGLRCHGWRLHEKPLCQSHFLNGTSSVELEIQVNREGNLACQEKSDHEENNNNDETRKSLNANRTIMLKLSQLEGGQEASYEEQTSNINKQRYPKMSENDMEDACPFCRENCNCTACLRRTKTGTGNIDMPTNEKEKSQHLMYLVHLLYPFFQKFYWLEPSEIKIQAAMCKNDERLYCNNCETSIVDYHRSCPKCSYDLCLSCCQEIRNGCLQGGHKMTTKHVNRGKGYLHGGEPVLLPLVKKKSSNNQTRLISRKRKRLIAEWKVNEHGDIPCPVEKLGGCGYERLELKCLFSNRWLSKLKKKVKKLMKIHKLIDELQSSKNSSLCSTLGGEIDSCNKKLRKAASREGSVANFLYCPSVDDIQQQGLEHFKYHWVRGEPIIVTNSLELTSGLSWEPMVMSRIFCAILHAKGSSNKVLKTIDCLDGCKVCSIRSF</sequence>
<evidence type="ECO:0000313" key="1">
    <source>
        <dbReference type="EMBL" id="KAJ0008268.1"/>
    </source>
</evidence>
<dbReference type="EMBL" id="CM047750">
    <property type="protein sequence ID" value="KAJ0008268.1"/>
    <property type="molecule type" value="Genomic_DNA"/>
</dbReference>
<protein>
    <submittedName>
        <fullName evidence="1">Uncharacterized protein</fullName>
    </submittedName>
</protein>
<comment type="caution">
    <text evidence="1">The sequence shown here is derived from an EMBL/GenBank/DDBJ whole genome shotgun (WGS) entry which is preliminary data.</text>
</comment>
<name>A0ACC0X1C0_9ROSI</name>
<reference evidence="2" key="1">
    <citation type="journal article" date="2023" name="G3 (Bethesda)">
        <title>Genome assembly and association tests identify interacting loci associated with vigor, precocity, and sex in interspecific pistachio rootstocks.</title>
        <authorList>
            <person name="Palmer W."/>
            <person name="Jacygrad E."/>
            <person name="Sagayaradj S."/>
            <person name="Cavanaugh K."/>
            <person name="Han R."/>
            <person name="Bertier L."/>
            <person name="Beede B."/>
            <person name="Kafkas S."/>
            <person name="Golino D."/>
            <person name="Preece J."/>
            <person name="Michelmore R."/>
        </authorList>
    </citation>
    <scope>NUCLEOTIDE SEQUENCE [LARGE SCALE GENOMIC DNA]</scope>
</reference>
<evidence type="ECO:0000313" key="2">
    <source>
        <dbReference type="Proteomes" id="UP001163603"/>
    </source>
</evidence>
<gene>
    <name evidence="1" type="ORF">Pint_30679</name>
</gene>
<organism evidence="1 2">
    <name type="scientific">Pistacia integerrima</name>
    <dbReference type="NCBI Taxonomy" id="434235"/>
    <lineage>
        <taxon>Eukaryota</taxon>
        <taxon>Viridiplantae</taxon>
        <taxon>Streptophyta</taxon>
        <taxon>Embryophyta</taxon>
        <taxon>Tracheophyta</taxon>
        <taxon>Spermatophyta</taxon>
        <taxon>Magnoliopsida</taxon>
        <taxon>eudicotyledons</taxon>
        <taxon>Gunneridae</taxon>
        <taxon>Pentapetalae</taxon>
        <taxon>rosids</taxon>
        <taxon>malvids</taxon>
        <taxon>Sapindales</taxon>
        <taxon>Anacardiaceae</taxon>
        <taxon>Pistacia</taxon>
    </lineage>
</organism>
<keyword evidence="2" id="KW-1185">Reference proteome</keyword>
<accession>A0ACC0X1C0</accession>
<proteinExistence type="predicted"/>